<feature type="active site" evidence="6">
    <location>
        <position position="249"/>
    </location>
</feature>
<evidence type="ECO:0000313" key="10">
    <source>
        <dbReference type="EMBL" id="ANB11091.1"/>
    </source>
</evidence>
<evidence type="ECO:0000259" key="9">
    <source>
        <dbReference type="PROSITE" id="PS51767"/>
    </source>
</evidence>
<dbReference type="OrthoDB" id="771136at2759"/>
<dbReference type="KEGG" id="slb:AWJ20_3887"/>
<dbReference type="CDD" id="cd05474">
    <property type="entry name" value="SAP_like"/>
    <property type="match status" value="1"/>
</dbReference>
<evidence type="ECO:0000313" key="11">
    <source>
        <dbReference type="Proteomes" id="UP000189580"/>
    </source>
</evidence>
<keyword evidence="2 7" id="KW-0645">Protease</keyword>
<feature type="signal peptide" evidence="8">
    <location>
        <begin position="1"/>
        <end position="18"/>
    </location>
</feature>
<dbReference type="Pfam" id="PF00026">
    <property type="entry name" value="Asp"/>
    <property type="match status" value="1"/>
</dbReference>
<evidence type="ECO:0000256" key="4">
    <source>
        <dbReference type="ARBA" id="ARBA00022750"/>
    </source>
</evidence>
<dbReference type="PANTHER" id="PTHR47966">
    <property type="entry name" value="BETA-SITE APP-CLEAVING ENZYME, ISOFORM A-RELATED"/>
    <property type="match status" value="1"/>
</dbReference>
<dbReference type="SUPFAM" id="SSF50630">
    <property type="entry name" value="Acid proteases"/>
    <property type="match status" value="1"/>
</dbReference>
<organism evidence="10 11">
    <name type="scientific">Sugiyamaella lignohabitans</name>
    <dbReference type="NCBI Taxonomy" id="796027"/>
    <lineage>
        <taxon>Eukaryota</taxon>
        <taxon>Fungi</taxon>
        <taxon>Dikarya</taxon>
        <taxon>Ascomycota</taxon>
        <taxon>Saccharomycotina</taxon>
        <taxon>Dipodascomycetes</taxon>
        <taxon>Dipodascales</taxon>
        <taxon>Trichomonascaceae</taxon>
        <taxon>Sugiyamaella</taxon>
    </lineage>
</organism>
<feature type="domain" description="Peptidase A1" evidence="9">
    <location>
        <begin position="59"/>
        <end position="359"/>
    </location>
</feature>
<evidence type="ECO:0000256" key="1">
    <source>
        <dbReference type="ARBA" id="ARBA00007447"/>
    </source>
</evidence>
<dbReference type="AlphaFoldDB" id="A0A161HF64"/>
<dbReference type="InterPro" id="IPR001969">
    <property type="entry name" value="Aspartic_peptidase_AS"/>
</dbReference>
<evidence type="ECO:0000256" key="7">
    <source>
        <dbReference type="RuleBase" id="RU000454"/>
    </source>
</evidence>
<name>A0A161HF64_9ASCO</name>
<dbReference type="PRINTS" id="PR00792">
    <property type="entry name" value="PEPSIN"/>
</dbReference>
<keyword evidence="5 7" id="KW-0378">Hydrolase</keyword>
<keyword evidence="4 7" id="KW-0064">Aspartyl protease</keyword>
<keyword evidence="11" id="KW-1185">Reference proteome</keyword>
<reference evidence="10 11" key="1">
    <citation type="submission" date="2016-02" db="EMBL/GenBank/DDBJ databases">
        <title>Complete genome sequence and transcriptome regulation of the pentose utilising yeast Sugiyamaella lignohabitans.</title>
        <authorList>
            <person name="Bellasio M."/>
            <person name="Peymann A."/>
            <person name="Valli M."/>
            <person name="Sipitzky M."/>
            <person name="Graf A."/>
            <person name="Sauer M."/>
            <person name="Marx H."/>
            <person name="Mattanovich D."/>
        </authorList>
    </citation>
    <scope>NUCLEOTIDE SEQUENCE [LARGE SCALE GENOMIC DNA]</scope>
    <source>
        <strain evidence="10 11">CBS 10342</strain>
    </source>
</reference>
<evidence type="ECO:0000256" key="5">
    <source>
        <dbReference type="ARBA" id="ARBA00022801"/>
    </source>
</evidence>
<dbReference type="GO" id="GO:0004190">
    <property type="term" value="F:aspartic-type endopeptidase activity"/>
    <property type="evidence" value="ECO:0007669"/>
    <property type="project" value="UniProtKB-KW"/>
</dbReference>
<dbReference type="InterPro" id="IPR021109">
    <property type="entry name" value="Peptidase_aspartic_dom_sf"/>
</dbReference>
<dbReference type="InterPro" id="IPR033121">
    <property type="entry name" value="PEPTIDASE_A1"/>
</dbReference>
<dbReference type="InterPro" id="IPR033876">
    <property type="entry name" value="SAP-like"/>
</dbReference>
<protein>
    <submittedName>
        <fullName evidence="10">Yps1p</fullName>
    </submittedName>
</protein>
<dbReference type="Gene3D" id="2.40.70.10">
    <property type="entry name" value="Acid Proteases"/>
    <property type="match status" value="2"/>
</dbReference>
<evidence type="ECO:0000256" key="2">
    <source>
        <dbReference type="ARBA" id="ARBA00022670"/>
    </source>
</evidence>
<dbReference type="RefSeq" id="XP_018733568.1">
    <property type="nucleotide sequence ID" value="XM_018880925.1"/>
</dbReference>
<dbReference type="PROSITE" id="PS51767">
    <property type="entry name" value="PEPTIDASE_A1"/>
    <property type="match status" value="1"/>
</dbReference>
<keyword evidence="3 8" id="KW-0732">Signal</keyword>
<comment type="similarity">
    <text evidence="1 7">Belongs to the peptidase A1 family.</text>
</comment>
<dbReference type="EMBL" id="CP014500">
    <property type="protein sequence ID" value="ANB11091.1"/>
    <property type="molecule type" value="Genomic_DNA"/>
</dbReference>
<evidence type="ECO:0000256" key="3">
    <source>
        <dbReference type="ARBA" id="ARBA00022729"/>
    </source>
</evidence>
<feature type="active site" evidence="6">
    <location>
        <position position="77"/>
    </location>
</feature>
<evidence type="ECO:0000256" key="6">
    <source>
        <dbReference type="PIRSR" id="PIRSR601461-1"/>
    </source>
</evidence>
<feature type="chain" id="PRO_5007822645" evidence="8">
    <location>
        <begin position="19"/>
        <end position="396"/>
    </location>
</feature>
<dbReference type="InterPro" id="IPR001461">
    <property type="entry name" value="Aspartic_peptidase_A1"/>
</dbReference>
<dbReference type="PANTHER" id="PTHR47966:SF65">
    <property type="entry name" value="ASPARTIC-TYPE ENDOPEPTIDASE"/>
    <property type="match status" value="1"/>
</dbReference>
<dbReference type="Proteomes" id="UP000189580">
    <property type="component" value="Chromosome c"/>
</dbReference>
<accession>A0A161HF64</accession>
<dbReference type="GO" id="GO:0006508">
    <property type="term" value="P:proteolysis"/>
    <property type="evidence" value="ECO:0007669"/>
    <property type="project" value="UniProtKB-KW"/>
</dbReference>
<dbReference type="GeneID" id="30035957"/>
<evidence type="ECO:0000256" key="8">
    <source>
        <dbReference type="SAM" id="SignalP"/>
    </source>
</evidence>
<dbReference type="PROSITE" id="PS00141">
    <property type="entry name" value="ASP_PROTEASE"/>
    <property type="match status" value="2"/>
</dbReference>
<proteinExistence type="inferred from homology"/>
<gene>
    <name evidence="10" type="primary">YPS1</name>
    <name evidence="10" type="ORF">AWJ20_3887</name>
</gene>
<sequence length="396" mass="41852">MFFQAPVAILTLATLCAAAPANHKGYLSAKTKLHHVSHGNFTKRSSSYETPLGNDIFAYVISFEVGTPPQPIEAAIDTGSADLWIYTTESGQTFPFDTSSSSTYQVLNDDFQINYVSGSASGDWAIDTVNVAGASLTNQQFGSVSVNQNMGCVFGIGYQATEYTDTKYTNIPQNLVDQGYTAHNAYSLYLDDIDAGEGAILFGAVDSDKYSGQLYTVPITSSSSLQVTVSGVTGDNGDSLGGEVTAVLDSGTSLTYLPQDTADSIANYLGATFDSSLGAYLLSDVPTSSITYSFSGALVTVPGSELAIPSSDFGFSNTQPYTLSIFPNSESADITLLGQSFLRSAYVVYDLDSNQISIAQSSWNSDSSNIHVITDSVPGAVSAPGLKNPINHLHHQ</sequence>